<protein>
    <submittedName>
        <fullName evidence="2">Transposase</fullName>
    </submittedName>
</protein>
<keyword evidence="1" id="KW-1185">Reference proteome</keyword>
<name>A0A914D6B9_9BILA</name>
<accession>A0A914D6B9</accession>
<dbReference type="WBParaSite" id="ACRNAN_scaffold18490.g15494.t1">
    <property type="protein sequence ID" value="ACRNAN_scaffold18490.g15494.t1"/>
    <property type="gene ID" value="ACRNAN_scaffold18490.g15494"/>
</dbReference>
<evidence type="ECO:0000313" key="1">
    <source>
        <dbReference type="Proteomes" id="UP000887540"/>
    </source>
</evidence>
<sequence>MYPKCKKSLTLIHDNYRTDGFRWKCCHTLKKYALSKPEPCDTFVELRRGTFFEKSNLSIFQIIAFFNLWVGLAPLKLISTQLDIGHQTCVDLASFCREVLLYVLPRFNEQEPIGGENKVVEIDECNFSHFDTPIWVFGIVERGSEKLIMKTVEDRQTPILSEIVEDFPGRVQLPSNSDYC</sequence>
<organism evidence="1 2">
    <name type="scientific">Acrobeloides nanus</name>
    <dbReference type="NCBI Taxonomy" id="290746"/>
    <lineage>
        <taxon>Eukaryota</taxon>
        <taxon>Metazoa</taxon>
        <taxon>Ecdysozoa</taxon>
        <taxon>Nematoda</taxon>
        <taxon>Chromadorea</taxon>
        <taxon>Rhabditida</taxon>
        <taxon>Tylenchina</taxon>
        <taxon>Cephalobomorpha</taxon>
        <taxon>Cephaloboidea</taxon>
        <taxon>Cephalobidae</taxon>
        <taxon>Acrobeloides</taxon>
    </lineage>
</organism>
<proteinExistence type="predicted"/>
<dbReference type="AlphaFoldDB" id="A0A914D6B9"/>
<evidence type="ECO:0000313" key="2">
    <source>
        <dbReference type="WBParaSite" id="ACRNAN_scaffold18490.g15494.t1"/>
    </source>
</evidence>
<dbReference type="Proteomes" id="UP000887540">
    <property type="component" value="Unplaced"/>
</dbReference>
<reference evidence="2" key="1">
    <citation type="submission" date="2022-11" db="UniProtKB">
        <authorList>
            <consortium name="WormBaseParasite"/>
        </authorList>
    </citation>
    <scope>IDENTIFICATION</scope>
</reference>